<evidence type="ECO:0000256" key="1">
    <source>
        <dbReference type="SAM" id="MobiDB-lite"/>
    </source>
</evidence>
<name>A0ABV2P1V6_9MICC</name>
<dbReference type="GeneID" id="92751456"/>
<keyword evidence="3" id="KW-1185">Reference proteome</keyword>
<sequence>MSGEITVPLLPCRSIDEIADFYQMLGFERTYWQTKPYPCVGLRREDFQLQFFGLDGFDPEASYGSCVVLVEDTMALYEAFAAGMRAVHGKVLVAGIPRMTRPRKRKNTGNAAGFSVVDPGGNWIRIFHNTDAADDSTDEPSSRLAKAMQNAVVLGDSKGDTRQAARILDSALNTHRASSPVTDLVEALVYGAELSMRLGDRARAGVLLAEVAAAELTDEQRESLSGALANAADLEQARTTGDEEQTWAK</sequence>
<proteinExistence type="predicted"/>
<dbReference type="Proteomes" id="UP001549307">
    <property type="component" value="Unassembled WGS sequence"/>
</dbReference>
<accession>A0ABV2P1V6</accession>
<gene>
    <name evidence="2" type="ORF">ABIE37_000490</name>
</gene>
<organism evidence="2 3">
    <name type="scientific">Arthrobacter bambusae</name>
    <dbReference type="NCBI Taxonomy" id="1338426"/>
    <lineage>
        <taxon>Bacteria</taxon>
        <taxon>Bacillati</taxon>
        <taxon>Actinomycetota</taxon>
        <taxon>Actinomycetes</taxon>
        <taxon>Micrococcales</taxon>
        <taxon>Micrococcaceae</taxon>
        <taxon>Arthrobacter</taxon>
    </lineage>
</organism>
<evidence type="ECO:0000313" key="3">
    <source>
        <dbReference type="Proteomes" id="UP001549307"/>
    </source>
</evidence>
<dbReference type="RefSeq" id="WP_354226376.1">
    <property type="nucleotide sequence ID" value="NZ_JBEPSN010000001.1"/>
</dbReference>
<dbReference type="SUPFAM" id="SSF54593">
    <property type="entry name" value="Glyoxalase/Bleomycin resistance protein/Dihydroxybiphenyl dioxygenase"/>
    <property type="match status" value="1"/>
</dbReference>
<evidence type="ECO:0008006" key="4">
    <source>
        <dbReference type="Google" id="ProtNLM"/>
    </source>
</evidence>
<protein>
    <recommendedName>
        <fullName evidence="4">VOC family protein</fullName>
    </recommendedName>
</protein>
<dbReference type="InterPro" id="IPR029068">
    <property type="entry name" value="Glyas_Bleomycin-R_OHBP_Dase"/>
</dbReference>
<reference evidence="2 3" key="1">
    <citation type="submission" date="2024-06" db="EMBL/GenBank/DDBJ databases">
        <title>Sorghum-associated microbial communities from plants grown in Nebraska, USA.</title>
        <authorList>
            <person name="Schachtman D."/>
        </authorList>
    </citation>
    <scope>NUCLEOTIDE SEQUENCE [LARGE SCALE GENOMIC DNA]</scope>
    <source>
        <strain evidence="2 3">3552</strain>
    </source>
</reference>
<comment type="caution">
    <text evidence="2">The sequence shown here is derived from an EMBL/GenBank/DDBJ whole genome shotgun (WGS) entry which is preliminary data.</text>
</comment>
<feature type="region of interest" description="Disordered" evidence="1">
    <location>
        <begin position="219"/>
        <end position="249"/>
    </location>
</feature>
<dbReference type="EMBL" id="JBEPSN010000001">
    <property type="protein sequence ID" value="MET4538735.1"/>
    <property type="molecule type" value="Genomic_DNA"/>
</dbReference>
<evidence type="ECO:0000313" key="2">
    <source>
        <dbReference type="EMBL" id="MET4538735.1"/>
    </source>
</evidence>
<dbReference type="Gene3D" id="3.10.180.10">
    <property type="entry name" value="2,3-Dihydroxybiphenyl 1,2-Dioxygenase, domain 1"/>
    <property type="match status" value="1"/>
</dbReference>